<dbReference type="AlphaFoldDB" id="A0A9W7XGG5"/>
<feature type="compositionally biased region" description="Basic and acidic residues" evidence="1">
    <location>
        <begin position="470"/>
        <end position="481"/>
    </location>
</feature>
<protein>
    <recommendedName>
        <fullName evidence="4">DUF654-domain-containing protein</fullName>
    </recommendedName>
</protein>
<reference evidence="2" key="1">
    <citation type="submission" date="2022-07" db="EMBL/GenBank/DDBJ databases">
        <title>Phylogenomic reconstructions and comparative analyses of Kickxellomycotina fungi.</title>
        <authorList>
            <person name="Reynolds N.K."/>
            <person name="Stajich J.E."/>
            <person name="Barry K."/>
            <person name="Grigoriev I.V."/>
            <person name="Crous P."/>
            <person name="Smith M.E."/>
        </authorList>
    </citation>
    <scope>NUCLEOTIDE SEQUENCE</scope>
    <source>
        <strain evidence="2">NBRC 105413</strain>
    </source>
</reference>
<feature type="region of interest" description="Disordered" evidence="1">
    <location>
        <begin position="696"/>
        <end position="724"/>
    </location>
</feature>
<dbReference type="Proteomes" id="UP001145021">
    <property type="component" value="Unassembled WGS sequence"/>
</dbReference>
<evidence type="ECO:0000256" key="1">
    <source>
        <dbReference type="SAM" id="MobiDB-lite"/>
    </source>
</evidence>
<feature type="region of interest" description="Disordered" evidence="1">
    <location>
        <begin position="31"/>
        <end position="133"/>
    </location>
</feature>
<proteinExistence type="predicted"/>
<dbReference type="EMBL" id="JANBOH010000406">
    <property type="protein sequence ID" value="KAJ1642414.1"/>
    <property type="molecule type" value="Genomic_DNA"/>
</dbReference>
<feature type="compositionally biased region" description="Basic residues" evidence="1">
    <location>
        <begin position="105"/>
        <end position="126"/>
    </location>
</feature>
<dbReference type="PANTHER" id="PTHR22684:SF0">
    <property type="entry name" value="RIBOSOME QUALITY CONTROL COMPLEX SUBUNIT TCF25"/>
    <property type="match status" value="1"/>
</dbReference>
<organism evidence="2 3">
    <name type="scientific">Coemansia asiatica</name>
    <dbReference type="NCBI Taxonomy" id="1052880"/>
    <lineage>
        <taxon>Eukaryota</taxon>
        <taxon>Fungi</taxon>
        <taxon>Fungi incertae sedis</taxon>
        <taxon>Zoopagomycota</taxon>
        <taxon>Kickxellomycotina</taxon>
        <taxon>Kickxellomycetes</taxon>
        <taxon>Kickxellales</taxon>
        <taxon>Kickxellaceae</taxon>
        <taxon>Coemansia</taxon>
    </lineage>
</organism>
<accession>A0A9W7XGG5</accession>
<dbReference type="InterPro" id="IPR006994">
    <property type="entry name" value="TCF25/Rqc1"/>
</dbReference>
<name>A0A9W7XGG5_9FUNG</name>
<feature type="compositionally biased region" description="Acidic residues" evidence="1">
    <location>
        <begin position="704"/>
        <end position="724"/>
    </location>
</feature>
<comment type="caution">
    <text evidence="2">The sequence shown here is derived from an EMBL/GenBank/DDBJ whole genome shotgun (WGS) entry which is preliminary data.</text>
</comment>
<feature type="region of interest" description="Disordered" evidence="1">
    <location>
        <begin position="458"/>
        <end position="481"/>
    </location>
</feature>
<dbReference type="Pfam" id="PF04910">
    <property type="entry name" value="Tcf25"/>
    <property type="match status" value="1"/>
</dbReference>
<feature type="compositionally biased region" description="Acidic residues" evidence="1">
    <location>
        <begin position="57"/>
        <end position="71"/>
    </location>
</feature>
<evidence type="ECO:0000313" key="2">
    <source>
        <dbReference type="EMBL" id="KAJ1642414.1"/>
    </source>
</evidence>
<sequence>MSSRAVKKLLKERGVDELAETASRFKAAAVEKVEQEKEDTANTGSKVNIFDLLMGDDGQEASGEETAEEEELPVKAHREARPQAEADDDAESIGQSKTNSNNNRSKGKKSKSKSKSKSKGKGKAKHTAGGNANDLSMAEFEAQLDAIQSQQGEPIDDVTGRQAESAHKRGKGAAIGVQLSKEQQKNRALLVVDSKHLDSQAEIRRMFGSGAAKNSNVSLQANRLKRMTLTQPKATWPPMRASPGIEMKQLTVDDKADKQMREIITSDVTGGTWFALEHTTRFRTIQIEFLSAVASHNPDAIAALVYQHPYHVDALLQLSEILKQTGGDFGEAGELVERALYSFECGFAPRFSATNGMGRLDFRRVESRGLFLALFRHMQFMARRGCWRTAFEVNKVLLSLDPVQDPYGALLTLDFHALKSRQYDYVCQFVDEWTWSSVELPNLAYSRALAGFMLEGAGKGGSAQKRQRHRDQSQDWDKDSGRRSSMDLLVEAILIFPTVIPPLISKANIDVDPVVLTHPYFQDEHIPDSSELTHMQLVVQLFVERHSSLYRAPEVSRWLQEGLLLALERITMIESTDADDVTAGRNREAKRRLCTYVIPENISRHVLVADMEAMKAGLPEQIRSAESFAFDPLPPKSNINVYSEFLGMGLAQDRIPGEFIDFDGEMLDLEELHQGNAGYIAQLIDRLRRNLGIAGEERFIDPGTSEEEEEEEEPDQDNDDSVPE</sequence>
<keyword evidence="3" id="KW-1185">Reference proteome</keyword>
<feature type="compositionally biased region" description="Basic and acidic residues" evidence="1">
    <location>
        <begin position="72"/>
        <end position="84"/>
    </location>
</feature>
<evidence type="ECO:0000313" key="3">
    <source>
        <dbReference type="Proteomes" id="UP001145021"/>
    </source>
</evidence>
<dbReference type="PANTHER" id="PTHR22684">
    <property type="entry name" value="NULP1-RELATED"/>
    <property type="match status" value="1"/>
</dbReference>
<gene>
    <name evidence="2" type="ORF">LPJ64_005743</name>
</gene>
<feature type="compositionally biased region" description="Basic and acidic residues" evidence="1">
    <location>
        <begin position="31"/>
        <end position="40"/>
    </location>
</feature>
<evidence type="ECO:0008006" key="4">
    <source>
        <dbReference type="Google" id="ProtNLM"/>
    </source>
</evidence>
<dbReference type="GO" id="GO:1990112">
    <property type="term" value="C:RQC complex"/>
    <property type="evidence" value="ECO:0007669"/>
    <property type="project" value="TreeGrafter"/>
</dbReference>